<evidence type="ECO:0000256" key="1">
    <source>
        <dbReference type="SAM" id="MobiDB-lite"/>
    </source>
</evidence>
<evidence type="ECO:0000313" key="2">
    <source>
        <dbReference type="EMBL" id="MCQ6285860.1"/>
    </source>
</evidence>
<name>A0AAW5KXF2_BACCE</name>
<proteinExistence type="predicted"/>
<feature type="region of interest" description="Disordered" evidence="1">
    <location>
        <begin position="1"/>
        <end position="41"/>
    </location>
</feature>
<protein>
    <submittedName>
        <fullName evidence="2">Uncharacterized protein</fullName>
    </submittedName>
</protein>
<dbReference type="RefSeq" id="WP_256424476.1">
    <property type="nucleotide sequence ID" value="NZ_JANHDY010000014.1"/>
</dbReference>
<dbReference type="EMBL" id="JANHEB010000016">
    <property type="protein sequence ID" value="MCQ6285860.1"/>
    <property type="molecule type" value="Genomic_DNA"/>
</dbReference>
<evidence type="ECO:0000313" key="3">
    <source>
        <dbReference type="Proteomes" id="UP001204643"/>
    </source>
</evidence>
<feature type="compositionally biased region" description="Basic and acidic residues" evidence="1">
    <location>
        <begin position="16"/>
        <end position="41"/>
    </location>
</feature>
<sequence length="41" mass="4701">MKVIMGEEPLLPNGKRNGEAVRSMLDKIRSQEQKDKESETK</sequence>
<reference evidence="2" key="1">
    <citation type="submission" date="2022-07" db="EMBL/GenBank/DDBJ databases">
        <title>Identification and characterization of Bacillus thuringiensis and other Bacillus cereus group isolates from spinach by whole genome sequencing.</title>
        <authorList>
            <person name="Zao X."/>
            <person name="Zervas A."/>
            <person name="Hendriks M."/>
            <person name="Rajkovic A."/>
            <person name="Van Overbeek L."/>
            <person name="Hendriksen N.B."/>
            <person name="Uyttendaele M."/>
        </authorList>
    </citation>
    <scope>NUCLEOTIDE SEQUENCE</scope>
    <source>
        <strain evidence="2">781001F-1</strain>
    </source>
</reference>
<gene>
    <name evidence="2" type="ORF">NPM19_14450</name>
</gene>
<organism evidence="2 3">
    <name type="scientific">Bacillus cereus</name>
    <dbReference type="NCBI Taxonomy" id="1396"/>
    <lineage>
        <taxon>Bacteria</taxon>
        <taxon>Bacillati</taxon>
        <taxon>Bacillota</taxon>
        <taxon>Bacilli</taxon>
        <taxon>Bacillales</taxon>
        <taxon>Bacillaceae</taxon>
        <taxon>Bacillus</taxon>
        <taxon>Bacillus cereus group</taxon>
    </lineage>
</organism>
<dbReference type="AlphaFoldDB" id="A0AAW5KXF2"/>
<accession>A0AAW5KXF2</accession>
<dbReference type="Proteomes" id="UP001204643">
    <property type="component" value="Unassembled WGS sequence"/>
</dbReference>
<comment type="caution">
    <text evidence="2">The sequence shown here is derived from an EMBL/GenBank/DDBJ whole genome shotgun (WGS) entry which is preliminary data.</text>
</comment>